<evidence type="ECO:0000256" key="6">
    <source>
        <dbReference type="ARBA" id="ARBA00022763"/>
    </source>
</evidence>
<feature type="domain" description="Nudix hydrolase" evidence="12">
    <location>
        <begin position="1"/>
        <end position="126"/>
    </location>
</feature>
<keyword evidence="14" id="KW-1185">Reference proteome</keyword>
<dbReference type="Proteomes" id="UP000603865">
    <property type="component" value="Unassembled WGS sequence"/>
</dbReference>
<evidence type="ECO:0000256" key="2">
    <source>
        <dbReference type="ARBA" id="ARBA00005582"/>
    </source>
</evidence>
<dbReference type="InterPro" id="IPR015797">
    <property type="entry name" value="NUDIX_hydrolase-like_dom_sf"/>
</dbReference>
<dbReference type="GO" id="GO:0035539">
    <property type="term" value="F:8-oxo-7,8-dihydrodeoxyguanosine triphosphate pyrophosphatase activity"/>
    <property type="evidence" value="ECO:0007669"/>
    <property type="project" value="UniProtKB-EC"/>
</dbReference>
<dbReference type="InterPro" id="IPR047127">
    <property type="entry name" value="MutT-like"/>
</dbReference>
<evidence type="ECO:0000313" key="13">
    <source>
        <dbReference type="EMBL" id="GGR04635.1"/>
    </source>
</evidence>
<evidence type="ECO:0000256" key="7">
    <source>
        <dbReference type="ARBA" id="ARBA00022801"/>
    </source>
</evidence>
<dbReference type="InterPro" id="IPR020476">
    <property type="entry name" value="Nudix_hydrolase"/>
</dbReference>
<evidence type="ECO:0000256" key="8">
    <source>
        <dbReference type="ARBA" id="ARBA00022842"/>
    </source>
</evidence>
<keyword evidence="5" id="KW-0479">Metal-binding</keyword>
<dbReference type="EMBL" id="BMQL01000007">
    <property type="protein sequence ID" value="GGR04635.1"/>
    <property type="molecule type" value="Genomic_DNA"/>
</dbReference>
<comment type="caution">
    <text evidence="13">The sequence shown here is derived from an EMBL/GenBank/DDBJ whole genome shotgun (WGS) entry which is preliminary data.</text>
</comment>
<keyword evidence="6" id="KW-0227">DNA damage</keyword>
<evidence type="ECO:0000256" key="10">
    <source>
        <dbReference type="ARBA" id="ARBA00035861"/>
    </source>
</evidence>
<evidence type="ECO:0000256" key="3">
    <source>
        <dbReference type="ARBA" id="ARBA00022457"/>
    </source>
</evidence>
<dbReference type="PROSITE" id="PS51462">
    <property type="entry name" value="NUDIX"/>
    <property type="match status" value="1"/>
</dbReference>
<dbReference type="EC" id="3.6.1.55" evidence="11"/>
<dbReference type="AlphaFoldDB" id="A0A918C3A4"/>
<reference evidence="13" key="1">
    <citation type="journal article" date="2014" name="Int. J. Syst. Evol. Microbiol.">
        <title>Complete genome sequence of Corynebacterium casei LMG S-19264T (=DSM 44701T), isolated from a smear-ripened cheese.</title>
        <authorList>
            <consortium name="US DOE Joint Genome Institute (JGI-PGF)"/>
            <person name="Walter F."/>
            <person name="Albersmeier A."/>
            <person name="Kalinowski J."/>
            <person name="Ruckert C."/>
        </authorList>
    </citation>
    <scope>NUCLEOTIDE SEQUENCE</scope>
    <source>
        <strain evidence="13">JCM 31311</strain>
    </source>
</reference>
<keyword evidence="9" id="KW-0234">DNA repair</keyword>
<evidence type="ECO:0000259" key="12">
    <source>
        <dbReference type="PROSITE" id="PS51462"/>
    </source>
</evidence>
<comment type="catalytic activity">
    <reaction evidence="10">
        <text>8-oxo-dGTP + H2O = 8-oxo-dGMP + diphosphate + H(+)</text>
        <dbReference type="Rhea" id="RHEA:31575"/>
        <dbReference type="ChEBI" id="CHEBI:15377"/>
        <dbReference type="ChEBI" id="CHEBI:15378"/>
        <dbReference type="ChEBI" id="CHEBI:33019"/>
        <dbReference type="ChEBI" id="CHEBI:63224"/>
        <dbReference type="ChEBI" id="CHEBI:77896"/>
        <dbReference type="EC" id="3.6.1.55"/>
    </reaction>
</comment>
<dbReference type="GO" id="GO:0006281">
    <property type="term" value="P:DNA repair"/>
    <property type="evidence" value="ECO:0007669"/>
    <property type="project" value="UniProtKB-KW"/>
</dbReference>
<evidence type="ECO:0000313" key="14">
    <source>
        <dbReference type="Proteomes" id="UP000603865"/>
    </source>
</evidence>
<evidence type="ECO:0000256" key="1">
    <source>
        <dbReference type="ARBA" id="ARBA00001946"/>
    </source>
</evidence>
<evidence type="ECO:0000256" key="5">
    <source>
        <dbReference type="ARBA" id="ARBA00022723"/>
    </source>
</evidence>
<dbReference type="GO" id="GO:0044716">
    <property type="term" value="F:8-oxo-GDP phosphatase activity"/>
    <property type="evidence" value="ECO:0007669"/>
    <property type="project" value="TreeGrafter"/>
</dbReference>
<dbReference type="Pfam" id="PF00293">
    <property type="entry name" value="NUDIX"/>
    <property type="match status" value="1"/>
</dbReference>
<organism evidence="13 14">
    <name type="scientific">Deinococcus ruber</name>
    <dbReference type="NCBI Taxonomy" id="1848197"/>
    <lineage>
        <taxon>Bacteria</taxon>
        <taxon>Thermotogati</taxon>
        <taxon>Deinococcota</taxon>
        <taxon>Deinococci</taxon>
        <taxon>Deinococcales</taxon>
        <taxon>Deinococcaceae</taxon>
        <taxon>Deinococcus</taxon>
    </lineage>
</organism>
<keyword evidence="7" id="KW-0378">Hydrolase</keyword>
<dbReference type="SUPFAM" id="SSF55811">
    <property type="entry name" value="Nudix"/>
    <property type="match status" value="1"/>
</dbReference>
<dbReference type="Gene3D" id="3.90.79.10">
    <property type="entry name" value="Nucleoside Triphosphate Pyrophosphohydrolase"/>
    <property type="match status" value="1"/>
</dbReference>
<dbReference type="PANTHER" id="PTHR47707">
    <property type="entry name" value="8-OXO-DGTP DIPHOSPHATASE"/>
    <property type="match status" value="1"/>
</dbReference>
<dbReference type="PANTHER" id="PTHR47707:SF1">
    <property type="entry name" value="NUDIX HYDROLASE FAMILY PROTEIN"/>
    <property type="match status" value="1"/>
</dbReference>
<evidence type="ECO:0000256" key="4">
    <source>
        <dbReference type="ARBA" id="ARBA00022705"/>
    </source>
</evidence>
<evidence type="ECO:0000256" key="11">
    <source>
        <dbReference type="ARBA" id="ARBA00038905"/>
    </source>
</evidence>
<comment type="similarity">
    <text evidence="2">Belongs to the Nudix hydrolase family.</text>
</comment>
<reference evidence="13" key="2">
    <citation type="submission" date="2020-09" db="EMBL/GenBank/DDBJ databases">
        <authorList>
            <person name="Sun Q."/>
            <person name="Ohkuma M."/>
        </authorList>
    </citation>
    <scope>NUCLEOTIDE SEQUENCE</scope>
    <source>
        <strain evidence="13">JCM 31311</strain>
    </source>
</reference>
<protein>
    <recommendedName>
        <fullName evidence="11">8-oxo-dGTP diphosphatase</fullName>
        <ecNumber evidence="11">3.6.1.55</ecNumber>
    </recommendedName>
</protein>
<dbReference type="GO" id="GO:0008413">
    <property type="term" value="F:8-oxo-7,8-dihydroguanosine triphosphate pyrophosphatase activity"/>
    <property type="evidence" value="ECO:0007669"/>
    <property type="project" value="TreeGrafter"/>
</dbReference>
<sequence>MVVAGVLERGGKVLVGQRSHPAWTAGQWEFPGGKVEAGERQEDALAREWLEELGVRVRVGAEVYRQQVETPLGLVVLLALRVALLADEPEPQALEHRSLAWVVPQELAHLPLLQSNRPIAAALAAQAQ</sequence>
<name>A0A918C3A4_9DEIO</name>
<proteinExistence type="inferred from homology"/>
<dbReference type="InterPro" id="IPR000086">
    <property type="entry name" value="NUDIX_hydrolase_dom"/>
</dbReference>
<gene>
    <name evidence="13" type="ORF">GCM10008957_16900</name>
</gene>
<keyword evidence="4" id="KW-0235">DNA replication</keyword>
<dbReference type="GO" id="GO:0046872">
    <property type="term" value="F:metal ion binding"/>
    <property type="evidence" value="ECO:0007669"/>
    <property type="project" value="UniProtKB-KW"/>
</dbReference>
<accession>A0A918C3A4</accession>
<keyword evidence="3" id="KW-0515">Mutator protein</keyword>
<dbReference type="PRINTS" id="PR00502">
    <property type="entry name" value="NUDIXFAMILY"/>
</dbReference>
<evidence type="ECO:0000256" key="9">
    <source>
        <dbReference type="ARBA" id="ARBA00023204"/>
    </source>
</evidence>
<dbReference type="GO" id="GO:0006260">
    <property type="term" value="P:DNA replication"/>
    <property type="evidence" value="ECO:0007669"/>
    <property type="project" value="UniProtKB-KW"/>
</dbReference>
<keyword evidence="8" id="KW-0460">Magnesium</keyword>
<comment type="cofactor">
    <cofactor evidence="1">
        <name>Mg(2+)</name>
        <dbReference type="ChEBI" id="CHEBI:18420"/>
    </cofactor>
</comment>
<dbReference type="GO" id="GO:0044715">
    <property type="term" value="F:8-oxo-dGDP phosphatase activity"/>
    <property type="evidence" value="ECO:0007669"/>
    <property type="project" value="TreeGrafter"/>
</dbReference>